<dbReference type="InterPro" id="IPR013708">
    <property type="entry name" value="Shikimate_DH-bd_N"/>
</dbReference>
<protein>
    <recommendedName>
        <fullName evidence="2 7">Shikimate dehydrogenase (NADP(+))</fullName>
        <shortName evidence="7">SDH</shortName>
        <ecNumber evidence="2 7">1.1.1.25</ecNumber>
    </recommendedName>
</protein>
<feature type="binding site" evidence="7">
    <location>
        <position position="235"/>
    </location>
    <ligand>
        <name>NADP(+)</name>
        <dbReference type="ChEBI" id="CHEBI:58349"/>
    </ligand>
</feature>
<evidence type="ECO:0000256" key="7">
    <source>
        <dbReference type="HAMAP-Rule" id="MF_00222"/>
    </source>
</evidence>
<comment type="catalytic activity">
    <reaction evidence="7">
        <text>shikimate + NADP(+) = 3-dehydroshikimate + NADPH + H(+)</text>
        <dbReference type="Rhea" id="RHEA:17737"/>
        <dbReference type="ChEBI" id="CHEBI:15378"/>
        <dbReference type="ChEBI" id="CHEBI:16630"/>
        <dbReference type="ChEBI" id="CHEBI:36208"/>
        <dbReference type="ChEBI" id="CHEBI:57783"/>
        <dbReference type="ChEBI" id="CHEBI:58349"/>
        <dbReference type="EC" id="1.1.1.25"/>
    </reaction>
</comment>
<comment type="function">
    <text evidence="7">Involved in the biosynthesis of the chorismate, which leads to the biosynthesis of aromatic amino acids. Catalyzes the reversible NADPH linked reduction of 3-dehydroshikimate (DHSA) to yield shikimate (SA).</text>
</comment>
<dbReference type="NCBIfam" id="TIGR00507">
    <property type="entry name" value="aroE"/>
    <property type="match status" value="1"/>
</dbReference>
<dbReference type="InterPro" id="IPR046346">
    <property type="entry name" value="Aminoacid_DH-like_N_sf"/>
</dbReference>
<keyword evidence="5 7" id="KW-0560">Oxidoreductase</keyword>
<dbReference type="SUPFAM" id="SSF53223">
    <property type="entry name" value="Aminoacid dehydrogenase-like, N-terminal domain"/>
    <property type="match status" value="1"/>
</dbReference>
<dbReference type="InterPro" id="IPR011342">
    <property type="entry name" value="Shikimate_DH"/>
</dbReference>
<organism evidence="9 10">
    <name type="scientific">Acetoanaerobium noterae</name>
    <dbReference type="NCBI Taxonomy" id="745369"/>
    <lineage>
        <taxon>Bacteria</taxon>
        <taxon>Bacillati</taxon>
        <taxon>Bacillota</taxon>
        <taxon>Clostridia</taxon>
        <taxon>Peptostreptococcales</taxon>
        <taxon>Filifactoraceae</taxon>
        <taxon>Acetoanaerobium</taxon>
    </lineage>
</organism>
<dbReference type="Gene3D" id="3.40.50.720">
    <property type="entry name" value="NAD(P)-binding Rossmann-like Domain"/>
    <property type="match status" value="1"/>
</dbReference>
<dbReference type="GO" id="GO:0005829">
    <property type="term" value="C:cytosol"/>
    <property type="evidence" value="ECO:0007669"/>
    <property type="project" value="TreeGrafter"/>
</dbReference>
<comment type="caution">
    <text evidence="7">Lacks conserved residue(s) required for the propagation of feature annotation.</text>
</comment>
<feature type="binding site" evidence="7">
    <location>
        <begin position="16"/>
        <end position="18"/>
    </location>
    <ligand>
        <name>shikimate</name>
        <dbReference type="ChEBI" id="CHEBI:36208"/>
    </ligand>
</feature>
<dbReference type="InterPro" id="IPR036291">
    <property type="entry name" value="NAD(P)-bd_dom_sf"/>
</dbReference>
<proteinExistence type="inferred from homology"/>
<sequence>MKKNNFGLIGKTLAHSISDVLHQEIMKEAGIKGSYGMFEVQPENLEKVIASMRVLNLAGLNVTIPYKQDIMRYLDKIDQKAIEIGAVNTITLKENKAIGTNTDYDGFKLCLDKAGISISKNGFTLLGAGGAAKAVIKVLQDEKASKITLISRNPDKTKLEYPDFEVLAYEEIDEIKDKYCLINCTPVGTYPNIEECPIKKEAIKKYSNVVDLIYNPQKTKLLKLADEYGINNINGLYMLIGQALKAQEIWASKQNVDVNDKTSLVDKIYEDIILKFNL</sequence>
<dbReference type="SUPFAM" id="SSF51735">
    <property type="entry name" value="NAD(P)-binding Rossmann-fold domains"/>
    <property type="match status" value="1"/>
</dbReference>
<keyword evidence="6 7" id="KW-0057">Aromatic amino acid biosynthesis</keyword>
<dbReference type="UniPathway" id="UPA00053">
    <property type="reaction ID" value="UER00087"/>
</dbReference>
<dbReference type="Gene3D" id="3.40.50.10860">
    <property type="entry name" value="Leucine Dehydrogenase, chain A, domain 1"/>
    <property type="match status" value="1"/>
</dbReference>
<evidence type="ECO:0000313" key="10">
    <source>
        <dbReference type="Proteomes" id="UP000243406"/>
    </source>
</evidence>
<evidence type="ECO:0000259" key="8">
    <source>
        <dbReference type="Pfam" id="PF08501"/>
    </source>
</evidence>
<dbReference type="Proteomes" id="UP000243406">
    <property type="component" value="Unassembled WGS sequence"/>
</dbReference>
<feature type="active site" description="Proton acceptor" evidence="7">
    <location>
        <position position="67"/>
    </location>
</feature>
<feature type="binding site" evidence="7">
    <location>
        <position position="214"/>
    </location>
    <ligand>
        <name>shikimate</name>
        <dbReference type="ChEBI" id="CHEBI:36208"/>
    </ligand>
</feature>
<dbReference type="InterPro" id="IPR022893">
    <property type="entry name" value="Shikimate_DH_fam"/>
</dbReference>
<dbReference type="EMBL" id="FUYN01000010">
    <property type="protein sequence ID" value="SKB72094.1"/>
    <property type="molecule type" value="Genomic_DNA"/>
</dbReference>
<dbReference type="AlphaFoldDB" id="A0A1T5DK82"/>
<evidence type="ECO:0000256" key="1">
    <source>
        <dbReference type="ARBA" id="ARBA00004871"/>
    </source>
</evidence>
<feature type="binding site" evidence="7">
    <location>
        <position position="63"/>
    </location>
    <ligand>
        <name>shikimate</name>
        <dbReference type="ChEBI" id="CHEBI:36208"/>
    </ligand>
</feature>
<reference evidence="10" key="1">
    <citation type="submission" date="2017-02" db="EMBL/GenBank/DDBJ databases">
        <authorList>
            <person name="Varghese N."/>
            <person name="Submissions S."/>
        </authorList>
    </citation>
    <scope>NUCLEOTIDE SEQUENCE [LARGE SCALE GENOMIC DNA]</scope>
    <source>
        <strain evidence="10">ATCC 35199</strain>
    </source>
</reference>
<evidence type="ECO:0000256" key="5">
    <source>
        <dbReference type="ARBA" id="ARBA00023002"/>
    </source>
</evidence>
<dbReference type="GO" id="GO:0009423">
    <property type="term" value="P:chorismate biosynthetic process"/>
    <property type="evidence" value="ECO:0007669"/>
    <property type="project" value="UniProtKB-UniRule"/>
</dbReference>
<comment type="similarity">
    <text evidence="7">Belongs to the shikimate dehydrogenase family.</text>
</comment>
<feature type="binding site" evidence="7">
    <location>
        <begin position="127"/>
        <end position="131"/>
    </location>
    <ligand>
        <name>NADP(+)</name>
        <dbReference type="ChEBI" id="CHEBI:58349"/>
    </ligand>
</feature>
<evidence type="ECO:0000256" key="6">
    <source>
        <dbReference type="ARBA" id="ARBA00023141"/>
    </source>
</evidence>
<evidence type="ECO:0000256" key="3">
    <source>
        <dbReference type="ARBA" id="ARBA00022605"/>
    </source>
</evidence>
<keyword evidence="10" id="KW-1185">Reference proteome</keyword>
<evidence type="ECO:0000256" key="2">
    <source>
        <dbReference type="ARBA" id="ARBA00012962"/>
    </source>
</evidence>
<dbReference type="PANTHER" id="PTHR21089">
    <property type="entry name" value="SHIKIMATE DEHYDROGENASE"/>
    <property type="match status" value="1"/>
</dbReference>
<dbReference type="OrthoDB" id="9792692at2"/>
<dbReference type="Pfam" id="PF08501">
    <property type="entry name" value="Shikimate_dh_N"/>
    <property type="match status" value="1"/>
</dbReference>
<dbReference type="GO" id="GO:0008652">
    <property type="term" value="P:amino acid biosynthetic process"/>
    <property type="evidence" value="ECO:0007669"/>
    <property type="project" value="UniProtKB-KW"/>
</dbReference>
<accession>A0A1T5DK82</accession>
<feature type="binding site" evidence="7">
    <location>
        <position position="88"/>
    </location>
    <ligand>
        <name>shikimate</name>
        <dbReference type="ChEBI" id="CHEBI:36208"/>
    </ligand>
</feature>
<comment type="subunit">
    <text evidence="7">Homodimer.</text>
</comment>
<dbReference type="GO" id="GO:0050661">
    <property type="term" value="F:NADP binding"/>
    <property type="evidence" value="ECO:0007669"/>
    <property type="project" value="InterPro"/>
</dbReference>
<dbReference type="GO" id="GO:0019632">
    <property type="term" value="P:shikimate metabolic process"/>
    <property type="evidence" value="ECO:0007669"/>
    <property type="project" value="InterPro"/>
</dbReference>
<keyword evidence="4 7" id="KW-0521">NADP</keyword>
<dbReference type="RefSeq" id="WP_079590710.1">
    <property type="nucleotide sequence ID" value="NZ_FUYN01000010.1"/>
</dbReference>
<dbReference type="GO" id="GO:0009073">
    <property type="term" value="P:aromatic amino acid family biosynthetic process"/>
    <property type="evidence" value="ECO:0007669"/>
    <property type="project" value="UniProtKB-KW"/>
</dbReference>
<dbReference type="PANTHER" id="PTHR21089:SF1">
    <property type="entry name" value="BIFUNCTIONAL 3-DEHYDROQUINATE DEHYDRATASE_SHIKIMATE DEHYDROGENASE, CHLOROPLASTIC"/>
    <property type="match status" value="1"/>
</dbReference>
<dbReference type="HAMAP" id="MF_00222">
    <property type="entry name" value="Shikimate_DH_AroE"/>
    <property type="match status" value="1"/>
</dbReference>
<feature type="binding site" evidence="7">
    <location>
        <position position="212"/>
    </location>
    <ligand>
        <name>NADP(+)</name>
        <dbReference type="ChEBI" id="CHEBI:58349"/>
    </ligand>
</feature>
<feature type="binding site" evidence="7">
    <location>
        <position position="242"/>
    </location>
    <ligand>
        <name>shikimate</name>
        <dbReference type="ChEBI" id="CHEBI:36208"/>
    </ligand>
</feature>
<name>A0A1T5DK82_9FIRM</name>
<evidence type="ECO:0000313" key="9">
    <source>
        <dbReference type="EMBL" id="SKB72094.1"/>
    </source>
</evidence>
<keyword evidence="3 7" id="KW-0028">Amino-acid biosynthesis</keyword>
<dbReference type="CDD" id="cd01065">
    <property type="entry name" value="NAD_bind_Shikimate_DH"/>
    <property type="match status" value="1"/>
</dbReference>
<gene>
    <name evidence="7" type="primary">aroE</name>
    <name evidence="9" type="ORF">SAMN02745120_0033</name>
</gene>
<evidence type="ECO:0000256" key="4">
    <source>
        <dbReference type="ARBA" id="ARBA00022857"/>
    </source>
</evidence>
<feature type="domain" description="Shikimate dehydrogenase substrate binding N-terminal" evidence="8">
    <location>
        <begin position="8"/>
        <end position="90"/>
    </location>
</feature>
<dbReference type="GO" id="GO:0004764">
    <property type="term" value="F:shikimate 3-dehydrogenase (NADP+) activity"/>
    <property type="evidence" value="ECO:0007669"/>
    <property type="project" value="UniProtKB-UniRule"/>
</dbReference>
<feature type="binding site" evidence="7">
    <location>
        <position position="103"/>
    </location>
    <ligand>
        <name>shikimate</name>
        <dbReference type="ChEBI" id="CHEBI:36208"/>
    </ligand>
</feature>
<dbReference type="EC" id="1.1.1.25" evidence="2 7"/>
<comment type="pathway">
    <text evidence="1 7">Metabolic intermediate biosynthesis; chorismate biosynthesis; chorismate from D-erythrose 4-phosphate and phosphoenolpyruvate: step 4/7.</text>
</comment>